<comment type="caution">
    <text evidence="1">The sequence shown here is derived from an EMBL/GenBank/DDBJ whole genome shotgun (WGS) entry which is preliminary data.</text>
</comment>
<dbReference type="EMBL" id="CASHSV030000024">
    <property type="protein sequence ID" value="CAJ2638484.1"/>
    <property type="molecule type" value="Genomic_DNA"/>
</dbReference>
<accession>A0ACB0J3B9</accession>
<protein>
    <submittedName>
        <fullName evidence="1">Uncharacterized protein</fullName>
    </submittedName>
</protein>
<keyword evidence="2" id="KW-1185">Reference proteome</keyword>
<evidence type="ECO:0000313" key="1">
    <source>
        <dbReference type="EMBL" id="CAJ2638484.1"/>
    </source>
</evidence>
<proteinExistence type="predicted"/>
<dbReference type="Proteomes" id="UP001177021">
    <property type="component" value="Unassembled WGS sequence"/>
</dbReference>
<evidence type="ECO:0000313" key="2">
    <source>
        <dbReference type="Proteomes" id="UP001177021"/>
    </source>
</evidence>
<gene>
    <name evidence="1" type="ORF">MILVUS5_LOCUS8684</name>
</gene>
<reference evidence="1" key="1">
    <citation type="submission" date="2023-10" db="EMBL/GenBank/DDBJ databases">
        <authorList>
            <person name="Rodriguez Cubillos JULIANA M."/>
            <person name="De Vega J."/>
        </authorList>
    </citation>
    <scope>NUCLEOTIDE SEQUENCE</scope>
</reference>
<name>A0ACB0J3B9_TRIPR</name>
<sequence>MMEKISVVNLIPIITLASLYFDDSLLPILPILPLDLIEEIFCRLPVKLLLQLRCVCKSWKSLISDPKFAKKHLSLSTTHHLYYLSYSDPLDKYIFTSYPLHSIFTIISVNFTRLEFPPHNYDGNYNPNTSDYYVVGCCNGILCLADDVEGFIILWNPFIEKIKELPPFQKQQNLYHGHMTYGFGFDYLTDNYKVVVLCYYIHDDNHVEKMEVKIHVLGTNIWKNIQEFPCDVLPIDKSGHFVGGAINWLVSKVSSSKRTIVSCNLRNESCQEILPPNYENQEVCYWHMGVLRDCLCLICGDDVWLMKEYGNKDSWTKLFTIPYIQDPRSSYGFTKVVNIFEDHQVLLEYIEDETLMRKSIVYDFKNNIFKFTEFESTPEVYVESLISPCF</sequence>
<organism evidence="1 2">
    <name type="scientific">Trifolium pratense</name>
    <name type="common">Red clover</name>
    <dbReference type="NCBI Taxonomy" id="57577"/>
    <lineage>
        <taxon>Eukaryota</taxon>
        <taxon>Viridiplantae</taxon>
        <taxon>Streptophyta</taxon>
        <taxon>Embryophyta</taxon>
        <taxon>Tracheophyta</taxon>
        <taxon>Spermatophyta</taxon>
        <taxon>Magnoliopsida</taxon>
        <taxon>eudicotyledons</taxon>
        <taxon>Gunneridae</taxon>
        <taxon>Pentapetalae</taxon>
        <taxon>rosids</taxon>
        <taxon>fabids</taxon>
        <taxon>Fabales</taxon>
        <taxon>Fabaceae</taxon>
        <taxon>Papilionoideae</taxon>
        <taxon>50 kb inversion clade</taxon>
        <taxon>NPAAA clade</taxon>
        <taxon>Hologalegina</taxon>
        <taxon>IRL clade</taxon>
        <taxon>Trifolieae</taxon>
        <taxon>Trifolium</taxon>
    </lineage>
</organism>